<keyword evidence="4" id="KW-0732">Signal</keyword>
<dbReference type="SMART" id="SM00918">
    <property type="entry name" value="Lig_chan-Glu_bd"/>
    <property type="match status" value="1"/>
</dbReference>
<dbReference type="Gene3D" id="1.10.287.70">
    <property type="match status" value="1"/>
</dbReference>
<sequence length="909" mass="103146">GLFGDDSEENMENTFKYAVYRVSHERGLLLNAKLTYDIQRLPTRNSFDASKKVCSQIALNAMALFGPKHQTLAAFVNSACSSLQIPHIETRMDTSTLPPAAFSINLHPEAEQLAKAYLDVIKHYGWDDMLIIYSSQEGLFKMQSLIRATSLTSGMTVIVRQADMLNMRSVLKEAKQKSLRHIIAELNITETALLLKMALQEGMIDPYHHFLITNLDIELIDLDDYRHNYVNLTGFRLVDTKEIFTRQILDDMYNYWENTRLQILNGSTIPYQCALLFDAVLLFATAVKEAIRSINLPSPNSTCENSLPWEAGATLYNYLNTVETHGLTGLIKLQHGRRLDFRLDILELRETGLEKSGTWVFEKGANISTRRYKGGVFGNKTLVVSTLLEPPYVIMKEDQKKRKLYGNERFEGFCIDLLNEIAKIEGFDYTIELVPDGRYGVYDKATKQWDGMVRQLIDRKADMAIAALTISYEREQYIDFTKPFLNLGISILFKKPRPEKPGLFSFLNPLALDIWIYIVAAYILVSFTIFVLARFSPYEWYNPHPCNQDTDSVENAFTLSNSFWFTVGTLMQQGSDVNPRAVSTRIVGGTWWFFTLIIISSYTANLAAFLTVERMVSPIENADDLSKQTEIAYGTLAGGSTMTFFKDSKIETYQRMWNFMESKEPSVFTKTYEEGIQRVMQGKYAFFMESTAIEYITQRNCQLMQVGGFLDSKGYGIATPINSPLKDRLSMAILSLQEEGTIQVLYNKWWISTGKCNKDDKDNKANSLGVENVGGVFVVLIGGLTLAICIAILEFTWKSKRNAREDKQSLCSEMAEELGFAVRCLGSSQKPRFKRRCSTCRGTKPHTHTSHCSITDNPPTDSPNGIIQMRELHASPSHGRRFDIEYGREPIRKFSAGSYLHIDCSDTDA</sequence>
<dbReference type="InterPro" id="IPR015683">
    <property type="entry name" value="Ionotropic_Glu_rcpt"/>
</dbReference>
<feature type="site" description="Interaction with the cone snail toxin Con-ikot-ikot" evidence="18">
    <location>
        <position position="646"/>
    </location>
</feature>
<evidence type="ECO:0000256" key="20">
    <source>
        <dbReference type="SAM" id="Phobius"/>
    </source>
</evidence>
<dbReference type="InterPro" id="IPR019594">
    <property type="entry name" value="Glu/Gly-bd"/>
</dbReference>
<keyword evidence="10" id="KW-0325">Glycoprotein</keyword>
<dbReference type="CDD" id="cd06382">
    <property type="entry name" value="PBP1_iGluR_Kainate"/>
    <property type="match status" value="1"/>
</dbReference>
<dbReference type="PRINTS" id="PR00177">
    <property type="entry name" value="NMDARECEPTOR"/>
</dbReference>
<evidence type="ECO:0008006" key="25">
    <source>
        <dbReference type="Google" id="ProtNLM"/>
    </source>
</evidence>
<dbReference type="GO" id="GO:0045211">
    <property type="term" value="C:postsynaptic membrane"/>
    <property type="evidence" value="ECO:0007669"/>
    <property type="project" value="UniProtKB-SubCell"/>
</dbReference>
<dbReference type="Proteomes" id="UP001634394">
    <property type="component" value="Unassembled WGS sequence"/>
</dbReference>
<dbReference type="InterPro" id="IPR028082">
    <property type="entry name" value="Peripla_BP_I"/>
</dbReference>
<feature type="domain" description="Ionotropic glutamate receptor C-terminal" evidence="21">
    <location>
        <begin position="381"/>
        <end position="752"/>
    </location>
</feature>
<dbReference type="FunFam" id="3.40.190.10:FF:000072">
    <property type="entry name" value="glutamate receptor ionotropic, kainate 4"/>
    <property type="match status" value="1"/>
</dbReference>
<feature type="binding site" evidence="17">
    <location>
        <position position="474"/>
    </location>
    <ligand>
        <name>L-glutamate</name>
        <dbReference type="ChEBI" id="CHEBI:29985"/>
    </ligand>
</feature>
<evidence type="ECO:0000313" key="23">
    <source>
        <dbReference type="EMBL" id="KAL3882217.1"/>
    </source>
</evidence>
<evidence type="ECO:0000256" key="13">
    <source>
        <dbReference type="ARBA" id="ARBA00023286"/>
    </source>
</evidence>
<evidence type="ECO:0000256" key="17">
    <source>
        <dbReference type="PIRSR" id="PIRSR601508-1"/>
    </source>
</evidence>
<gene>
    <name evidence="23" type="ORF">ACJMK2_028582</name>
</gene>
<evidence type="ECO:0000256" key="10">
    <source>
        <dbReference type="ARBA" id="ARBA00023180"/>
    </source>
</evidence>
<evidence type="ECO:0000256" key="19">
    <source>
        <dbReference type="PIRSR" id="PIRSR601508-3"/>
    </source>
</evidence>
<keyword evidence="24" id="KW-1185">Reference proteome</keyword>
<feature type="binding site" evidence="17">
    <location>
        <position position="689"/>
    </location>
    <ligand>
        <name>L-glutamate</name>
        <dbReference type="ChEBI" id="CHEBI:29985"/>
    </ligand>
</feature>
<feature type="transmembrane region" description="Helical" evidence="20">
    <location>
        <begin position="514"/>
        <end position="533"/>
    </location>
</feature>
<keyword evidence="9" id="KW-0675">Receptor</keyword>
<evidence type="ECO:0000256" key="7">
    <source>
        <dbReference type="ARBA" id="ARBA00023065"/>
    </source>
</evidence>
<evidence type="ECO:0000313" key="24">
    <source>
        <dbReference type="Proteomes" id="UP001634394"/>
    </source>
</evidence>
<keyword evidence="14" id="KW-0407">Ion channel</keyword>
<dbReference type="Pfam" id="PF10613">
    <property type="entry name" value="Lig_chan-Glu_bd"/>
    <property type="match status" value="1"/>
</dbReference>
<dbReference type="Gene3D" id="3.40.190.10">
    <property type="entry name" value="Periplasmic binding protein-like II"/>
    <property type="match status" value="1"/>
</dbReference>
<keyword evidence="2" id="KW-1003">Cell membrane</keyword>
<evidence type="ECO:0000256" key="6">
    <source>
        <dbReference type="ARBA" id="ARBA00023018"/>
    </source>
</evidence>
<evidence type="ECO:0000256" key="15">
    <source>
        <dbReference type="ARBA" id="ARBA00034104"/>
    </source>
</evidence>
<feature type="binding site" evidence="17">
    <location>
        <position position="641"/>
    </location>
    <ligand>
        <name>L-glutamate</name>
        <dbReference type="ChEBI" id="CHEBI:29985"/>
    </ligand>
</feature>
<feature type="disulfide bond" evidence="19">
    <location>
        <begin position="54"/>
        <end position="303"/>
    </location>
</feature>
<feature type="transmembrane region" description="Helical" evidence="20">
    <location>
        <begin position="590"/>
        <end position="612"/>
    </location>
</feature>
<feature type="non-terminal residue" evidence="23">
    <location>
        <position position="1"/>
    </location>
</feature>
<evidence type="ECO:0000256" key="8">
    <source>
        <dbReference type="ARBA" id="ARBA00023136"/>
    </source>
</evidence>
<evidence type="ECO:0000256" key="18">
    <source>
        <dbReference type="PIRSR" id="PIRSR601508-2"/>
    </source>
</evidence>
<evidence type="ECO:0000256" key="2">
    <source>
        <dbReference type="ARBA" id="ARBA00022475"/>
    </source>
</evidence>
<evidence type="ECO:0000256" key="11">
    <source>
        <dbReference type="ARBA" id="ARBA00023257"/>
    </source>
</evidence>
<dbReference type="Pfam" id="PF01094">
    <property type="entry name" value="ANF_receptor"/>
    <property type="match status" value="1"/>
</dbReference>
<evidence type="ECO:0000256" key="4">
    <source>
        <dbReference type="ARBA" id="ARBA00022729"/>
    </source>
</evidence>
<keyword evidence="6" id="KW-0770">Synapse</keyword>
<keyword evidence="12" id="KW-0966">Cell projection</keyword>
<evidence type="ECO:0000256" key="3">
    <source>
        <dbReference type="ARBA" id="ARBA00022692"/>
    </source>
</evidence>
<dbReference type="InterPro" id="IPR001828">
    <property type="entry name" value="ANF_lig-bd_rcpt"/>
</dbReference>
<organism evidence="23 24">
    <name type="scientific">Sinanodonta woodiana</name>
    <name type="common">Chinese pond mussel</name>
    <name type="synonym">Anodonta woodiana</name>
    <dbReference type="NCBI Taxonomy" id="1069815"/>
    <lineage>
        <taxon>Eukaryota</taxon>
        <taxon>Metazoa</taxon>
        <taxon>Spiralia</taxon>
        <taxon>Lophotrochozoa</taxon>
        <taxon>Mollusca</taxon>
        <taxon>Bivalvia</taxon>
        <taxon>Autobranchia</taxon>
        <taxon>Heteroconchia</taxon>
        <taxon>Palaeoheterodonta</taxon>
        <taxon>Unionida</taxon>
        <taxon>Unionoidea</taxon>
        <taxon>Unionidae</taxon>
        <taxon>Unioninae</taxon>
        <taxon>Sinanodonta</taxon>
    </lineage>
</organism>
<dbReference type="SUPFAM" id="SSF53850">
    <property type="entry name" value="Periplasmic binding protein-like II"/>
    <property type="match status" value="1"/>
</dbReference>
<feature type="site" description="Crucial to convey clamshell closure to channel opening" evidence="18">
    <location>
        <position position="619"/>
    </location>
</feature>
<dbReference type="InterPro" id="IPR001508">
    <property type="entry name" value="Iono_Glu_rcpt_met"/>
</dbReference>
<feature type="binding site" evidence="17">
    <location>
        <position position="469"/>
    </location>
    <ligand>
        <name>L-glutamate</name>
        <dbReference type="ChEBI" id="CHEBI:29985"/>
    </ligand>
</feature>
<evidence type="ECO:0000256" key="1">
    <source>
        <dbReference type="ARBA" id="ARBA00022448"/>
    </source>
</evidence>
<reference evidence="23 24" key="1">
    <citation type="submission" date="2024-11" db="EMBL/GenBank/DDBJ databases">
        <title>Chromosome-level genome assembly of the freshwater bivalve Anodonta woodiana.</title>
        <authorList>
            <person name="Chen X."/>
        </authorList>
    </citation>
    <scope>NUCLEOTIDE SEQUENCE [LARGE SCALE GENOMIC DNA]</scope>
    <source>
        <strain evidence="23">MN2024</strain>
        <tissue evidence="23">Gills</tissue>
    </source>
</reference>
<dbReference type="InterPro" id="IPR001320">
    <property type="entry name" value="Iontro_rcpt_C"/>
</dbReference>
<dbReference type="AlphaFoldDB" id="A0ABD3XB42"/>
<keyword evidence="11" id="KW-0628">Postsynaptic cell membrane</keyword>
<dbReference type="Gene3D" id="3.40.50.2300">
    <property type="match status" value="2"/>
</dbReference>
<evidence type="ECO:0000259" key="22">
    <source>
        <dbReference type="SMART" id="SM00918"/>
    </source>
</evidence>
<evidence type="ECO:0000259" key="21">
    <source>
        <dbReference type="SMART" id="SM00079"/>
    </source>
</evidence>
<comment type="subcellular location">
    <subcellularLocation>
        <location evidence="15">Postsynaptic cell membrane</location>
        <topology evidence="15">Multi-pass membrane protein</topology>
    </subcellularLocation>
    <subcellularLocation>
        <location evidence="16">Presynaptic cell membrane</location>
        <topology evidence="16">Multi-pass membrane protein</topology>
    </subcellularLocation>
</comment>
<evidence type="ECO:0000256" key="5">
    <source>
        <dbReference type="ARBA" id="ARBA00022989"/>
    </source>
</evidence>
<dbReference type="SMART" id="SM00079">
    <property type="entry name" value="PBPe"/>
    <property type="match status" value="1"/>
</dbReference>
<accession>A0ABD3XB42</accession>
<dbReference type="EMBL" id="JBJQND010000003">
    <property type="protein sequence ID" value="KAL3882217.1"/>
    <property type="molecule type" value="Genomic_DNA"/>
</dbReference>
<protein>
    <recommendedName>
        <fullName evidence="25">Glutamate receptor</fullName>
    </recommendedName>
</protein>
<evidence type="ECO:0000256" key="9">
    <source>
        <dbReference type="ARBA" id="ARBA00023170"/>
    </source>
</evidence>
<dbReference type="PANTHER" id="PTHR18966">
    <property type="entry name" value="IONOTROPIC GLUTAMATE RECEPTOR"/>
    <property type="match status" value="1"/>
</dbReference>
<dbReference type="GO" id="GO:0034220">
    <property type="term" value="P:monoatomic ion transmembrane transport"/>
    <property type="evidence" value="ECO:0007669"/>
    <property type="project" value="UniProtKB-KW"/>
</dbReference>
<dbReference type="SUPFAM" id="SSF53822">
    <property type="entry name" value="Periplasmic binding protein-like I"/>
    <property type="match status" value="1"/>
</dbReference>
<dbReference type="GO" id="GO:0042734">
    <property type="term" value="C:presynaptic membrane"/>
    <property type="evidence" value="ECO:0007669"/>
    <property type="project" value="UniProtKB-SubCell"/>
</dbReference>
<keyword evidence="3 20" id="KW-0812">Transmembrane</keyword>
<keyword evidence="8 20" id="KW-0472">Membrane</keyword>
<evidence type="ECO:0000256" key="12">
    <source>
        <dbReference type="ARBA" id="ARBA00023273"/>
    </source>
</evidence>
<keyword evidence="5 20" id="KW-1133">Transmembrane helix</keyword>
<feature type="disulfide bond" evidence="19">
    <location>
        <begin position="701"/>
        <end position="756"/>
    </location>
</feature>
<name>A0ABD3XB42_SINWO</name>
<dbReference type="Pfam" id="PF00060">
    <property type="entry name" value="Lig_chan"/>
    <property type="match status" value="1"/>
</dbReference>
<feature type="domain" description="Ionotropic glutamate receptor L-glutamate and glycine-binding" evidence="22">
    <location>
        <begin position="391"/>
        <end position="458"/>
    </location>
</feature>
<evidence type="ECO:0000256" key="14">
    <source>
        <dbReference type="ARBA" id="ARBA00023303"/>
    </source>
</evidence>
<keyword evidence="7" id="KW-0406">Ion transport</keyword>
<dbReference type="FunFam" id="1.10.287.70:FF:000010">
    <property type="entry name" value="Putative glutamate receptor ionotropic kainate 1"/>
    <property type="match status" value="1"/>
</dbReference>
<dbReference type="FunFam" id="3.40.190.10:FF:000060">
    <property type="entry name" value="Glutamate receptor ionotropic, kainate 1"/>
    <property type="match status" value="1"/>
</dbReference>
<evidence type="ECO:0000256" key="16">
    <source>
        <dbReference type="ARBA" id="ARBA00034107"/>
    </source>
</evidence>
<feature type="binding site" evidence="17">
    <location>
        <position position="640"/>
    </location>
    <ligand>
        <name>L-glutamate</name>
        <dbReference type="ChEBI" id="CHEBI:29985"/>
    </ligand>
</feature>
<proteinExistence type="predicted"/>
<feature type="transmembrane region" description="Helical" evidence="20">
    <location>
        <begin position="773"/>
        <end position="797"/>
    </location>
</feature>
<keyword evidence="19" id="KW-1015">Disulfide bond</keyword>
<comment type="caution">
    <text evidence="23">The sequence shown here is derived from an EMBL/GenBank/DDBJ whole genome shotgun (WGS) entry which is preliminary data.</text>
</comment>
<keyword evidence="1" id="KW-0813">Transport</keyword>
<keyword evidence="13" id="KW-1071">Ligand-gated ion channel</keyword>